<keyword evidence="2" id="KW-0732">Signal</keyword>
<dbReference type="AlphaFoldDB" id="A0A2G9I7Z6"/>
<evidence type="ECO:0008006" key="5">
    <source>
        <dbReference type="Google" id="ProtNLM"/>
    </source>
</evidence>
<feature type="signal peptide" evidence="2">
    <location>
        <begin position="1"/>
        <end position="24"/>
    </location>
</feature>
<feature type="region of interest" description="Disordered" evidence="1">
    <location>
        <begin position="61"/>
        <end position="119"/>
    </location>
</feature>
<dbReference type="InterPro" id="IPR036312">
    <property type="entry name" value="Bifun_inhib/LTP/seed_sf"/>
</dbReference>
<dbReference type="STRING" id="429701.A0A2G9I7Z6"/>
<evidence type="ECO:0000313" key="4">
    <source>
        <dbReference type="Proteomes" id="UP000231279"/>
    </source>
</evidence>
<dbReference type="PANTHER" id="PTHR34377">
    <property type="entry name" value="TETRATRICOPEPTIDE REPEAT (TPR)-LIKE SUPERFAMILY PROTEIN"/>
    <property type="match status" value="1"/>
</dbReference>
<comment type="caution">
    <text evidence="3">The sequence shown here is derived from an EMBL/GenBank/DDBJ whole genome shotgun (WGS) entry which is preliminary data.</text>
</comment>
<sequence>MDNAITLQLLMALMLLVLYPKVESQWLPRQPLPPVNHPPLCASQFALVNRACALLPYSPVPPPSPDAGPPSPSSLDVLESSRHDRRGHGHGHGHGHGQEHEHRHDHGHSHSHRHSRHHHKETSVEADCCRWLKEVDNVCVCDLLVHLPPFLTRPVHNYTVIVDDSCNVTFQCGSRLVKL</sequence>
<feature type="compositionally biased region" description="Basic residues" evidence="1">
    <location>
        <begin position="83"/>
        <end position="95"/>
    </location>
</feature>
<evidence type="ECO:0000313" key="3">
    <source>
        <dbReference type="EMBL" id="PIN25866.1"/>
    </source>
</evidence>
<dbReference type="SUPFAM" id="SSF47699">
    <property type="entry name" value="Bifunctional inhibitor/lipid-transfer protein/seed storage 2S albumin"/>
    <property type="match status" value="1"/>
</dbReference>
<feature type="compositionally biased region" description="Pro residues" evidence="1">
    <location>
        <begin position="61"/>
        <end position="72"/>
    </location>
</feature>
<feature type="chain" id="PRO_5013715260" description="Bifunctional inhibitor/plant lipid transfer protein/seed storage helical domain-containing protein" evidence="2">
    <location>
        <begin position="25"/>
        <end position="179"/>
    </location>
</feature>
<dbReference type="OrthoDB" id="1930534at2759"/>
<evidence type="ECO:0000256" key="2">
    <source>
        <dbReference type="SAM" id="SignalP"/>
    </source>
</evidence>
<organism evidence="3 4">
    <name type="scientific">Handroanthus impetiginosus</name>
    <dbReference type="NCBI Taxonomy" id="429701"/>
    <lineage>
        <taxon>Eukaryota</taxon>
        <taxon>Viridiplantae</taxon>
        <taxon>Streptophyta</taxon>
        <taxon>Embryophyta</taxon>
        <taxon>Tracheophyta</taxon>
        <taxon>Spermatophyta</taxon>
        <taxon>Magnoliopsida</taxon>
        <taxon>eudicotyledons</taxon>
        <taxon>Gunneridae</taxon>
        <taxon>Pentapetalae</taxon>
        <taxon>asterids</taxon>
        <taxon>lamiids</taxon>
        <taxon>Lamiales</taxon>
        <taxon>Bignoniaceae</taxon>
        <taxon>Crescentiina</taxon>
        <taxon>Tabebuia alliance</taxon>
        <taxon>Handroanthus</taxon>
    </lineage>
</organism>
<keyword evidence="4" id="KW-1185">Reference proteome</keyword>
<dbReference type="PANTHER" id="PTHR34377:SF3">
    <property type="entry name" value="TETRATRICOPEPTIDE REPEAT (TPR)-LIKE SUPERFAMILY PROTEIN"/>
    <property type="match status" value="1"/>
</dbReference>
<gene>
    <name evidence="3" type="ORF">CDL12_01383</name>
</gene>
<name>A0A2G9I7Z6_9LAMI</name>
<accession>A0A2G9I7Z6</accession>
<dbReference type="EMBL" id="NKXS01000172">
    <property type="protein sequence ID" value="PIN25866.1"/>
    <property type="molecule type" value="Genomic_DNA"/>
</dbReference>
<feature type="compositionally biased region" description="Basic residues" evidence="1">
    <location>
        <begin position="105"/>
        <end position="119"/>
    </location>
</feature>
<proteinExistence type="predicted"/>
<reference evidence="4" key="1">
    <citation type="journal article" date="2018" name="Gigascience">
        <title>Genome assembly of the Pink Ipe (Handroanthus impetiginosus, Bignoniaceae), a highly valued, ecologically keystone Neotropical timber forest tree.</title>
        <authorList>
            <person name="Silva-Junior O.B."/>
            <person name="Grattapaglia D."/>
            <person name="Novaes E."/>
            <person name="Collevatti R.G."/>
        </authorList>
    </citation>
    <scope>NUCLEOTIDE SEQUENCE [LARGE SCALE GENOMIC DNA]</scope>
    <source>
        <strain evidence="4">cv. UFG-1</strain>
    </source>
</reference>
<evidence type="ECO:0000256" key="1">
    <source>
        <dbReference type="SAM" id="MobiDB-lite"/>
    </source>
</evidence>
<dbReference type="Proteomes" id="UP000231279">
    <property type="component" value="Unassembled WGS sequence"/>
</dbReference>
<protein>
    <recommendedName>
        <fullName evidence="5">Bifunctional inhibitor/plant lipid transfer protein/seed storage helical domain-containing protein</fullName>
    </recommendedName>
</protein>